<keyword evidence="2" id="KW-1185">Reference proteome</keyword>
<sequence>MQVARNLLGKGYEKEGQLDKAIELYEANVNEGFEGNFPYDRLCIIYNKMNRYADVKRVLERAVYIFENAIYKDRGDKQSKLDKFRKQLEKANENIT</sequence>
<name>A0ABQ1Z3H3_9BACL</name>
<organism evidence="1 2">
    <name type="scientific">Paenibacillus silvae</name>
    <dbReference type="NCBI Taxonomy" id="1325358"/>
    <lineage>
        <taxon>Bacteria</taxon>
        <taxon>Bacillati</taxon>
        <taxon>Bacillota</taxon>
        <taxon>Bacilli</taxon>
        <taxon>Bacillales</taxon>
        <taxon>Paenibacillaceae</taxon>
        <taxon>Paenibacillus</taxon>
    </lineage>
</organism>
<gene>
    <name evidence="1" type="ORF">GCM10008014_09100</name>
</gene>
<proteinExistence type="predicted"/>
<dbReference type="SUPFAM" id="SSF48452">
    <property type="entry name" value="TPR-like"/>
    <property type="match status" value="1"/>
</dbReference>
<protein>
    <recommendedName>
        <fullName evidence="3">Tetratricopeptide repeat protein</fullName>
    </recommendedName>
</protein>
<reference evidence="2" key="1">
    <citation type="journal article" date="2019" name="Int. J. Syst. Evol. Microbiol.">
        <title>The Global Catalogue of Microorganisms (GCM) 10K type strain sequencing project: providing services to taxonomists for standard genome sequencing and annotation.</title>
        <authorList>
            <consortium name="The Broad Institute Genomics Platform"/>
            <consortium name="The Broad Institute Genome Sequencing Center for Infectious Disease"/>
            <person name="Wu L."/>
            <person name="Ma J."/>
        </authorList>
    </citation>
    <scope>NUCLEOTIDE SEQUENCE [LARGE SCALE GENOMIC DNA]</scope>
    <source>
        <strain evidence="2">CGMCC 1.12770</strain>
    </source>
</reference>
<dbReference type="RefSeq" id="WP_188591395.1">
    <property type="nucleotide sequence ID" value="NZ_BMFU01000001.1"/>
</dbReference>
<evidence type="ECO:0000313" key="1">
    <source>
        <dbReference type="EMBL" id="GGH46434.1"/>
    </source>
</evidence>
<dbReference type="Proteomes" id="UP000652153">
    <property type="component" value="Unassembled WGS sequence"/>
</dbReference>
<dbReference type="EMBL" id="BMFU01000001">
    <property type="protein sequence ID" value="GGH46434.1"/>
    <property type="molecule type" value="Genomic_DNA"/>
</dbReference>
<evidence type="ECO:0000313" key="2">
    <source>
        <dbReference type="Proteomes" id="UP000652153"/>
    </source>
</evidence>
<comment type="caution">
    <text evidence="1">The sequence shown here is derived from an EMBL/GenBank/DDBJ whole genome shotgun (WGS) entry which is preliminary data.</text>
</comment>
<evidence type="ECO:0008006" key="3">
    <source>
        <dbReference type="Google" id="ProtNLM"/>
    </source>
</evidence>
<dbReference type="InterPro" id="IPR011990">
    <property type="entry name" value="TPR-like_helical_dom_sf"/>
</dbReference>
<dbReference type="Gene3D" id="1.25.40.10">
    <property type="entry name" value="Tetratricopeptide repeat domain"/>
    <property type="match status" value="1"/>
</dbReference>
<accession>A0ABQ1Z3H3</accession>